<accession>A0A378JCW7</accession>
<gene>
    <name evidence="1" type="ORF">Lgra_2368</name>
    <name evidence="2" type="ORF">NCTC12388_02395</name>
</gene>
<evidence type="ECO:0000313" key="1">
    <source>
        <dbReference type="EMBL" id="KTD09133.1"/>
    </source>
</evidence>
<dbReference type="AlphaFoldDB" id="A0A378JCW7"/>
<evidence type="ECO:0000313" key="3">
    <source>
        <dbReference type="Proteomes" id="UP000054691"/>
    </source>
</evidence>
<dbReference type="EMBL" id="UGOB01000001">
    <property type="protein sequence ID" value="STX45653.1"/>
    <property type="molecule type" value="Genomic_DNA"/>
</dbReference>
<reference evidence="1 3" key="1">
    <citation type="submission" date="2015-11" db="EMBL/GenBank/DDBJ databases">
        <title>Genomic analysis of 38 Legionella species identifies large and diverse effector repertoires.</title>
        <authorList>
            <person name="Burstein D."/>
            <person name="Amaro F."/>
            <person name="Zusman T."/>
            <person name="Lifshitz Z."/>
            <person name="Cohen O."/>
            <person name="Gilbert J.A."/>
            <person name="Pupko T."/>
            <person name="Shuman H.A."/>
            <person name="Segal G."/>
        </authorList>
    </citation>
    <scope>NUCLEOTIDE SEQUENCE [LARGE SCALE GENOMIC DNA]</scope>
    <source>
        <strain evidence="1 3">Lyon 8420412</strain>
    </source>
</reference>
<proteinExistence type="predicted"/>
<dbReference type="Proteomes" id="UP000054691">
    <property type="component" value="Unassembled WGS sequence"/>
</dbReference>
<protein>
    <submittedName>
        <fullName evidence="2">Uncharacterized protein</fullName>
    </submittedName>
</protein>
<organism evidence="2 4">
    <name type="scientific">Legionella gratiana</name>
    <dbReference type="NCBI Taxonomy" id="45066"/>
    <lineage>
        <taxon>Bacteria</taxon>
        <taxon>Pseudomonadati</taxon>
        <taxon>Pseudomonadota</taxon>
        <taxon>Gammaproteobacteria</taxon>
        <taxon>Legionellales</taxon>
        <taxon>Legionellaceae</taxon>
        <taxon>Legionella</taxon>
    </lineage>
</organism>
<evidence type="ECO:0000313" key="2">
    <source>
        <dbReference type="EMBL" id="STX45653.1"/>
    </source>
</evidence>
<dbReference type="EMBL" id="LNYE01000023">
    <property type="protein sequence ID" value="KTD09133.1"/>
    <property type="molecule type" value="Genomic_DNA"/>
</dbReference>
<sequence length="80" mass="8915">MMSFFIKSSGNVLKTAAKTSLIDTARGMSGVGIVLSGYYIYNRTASLLNQYSLFKNRSNKLDIQEVLEKDTYISKSSFSD</sequence>
<evidence type="ECO:0000313" key="4">
    <source>
        <dbReference type="Proteomes" id="UP000254476"/>
    </source>
</evidence>
<reference evidence="2 4" key="2">
    <citation type="submission" date="2018-06" db="EMBL/GenBank/DDBJ databases">
        <authorList>
            <consortium name="Pathogen Informatics"/>
            <person name="Doyle S."/>
        </authorList>
    </citation>
    <scope>NUCLEOTIDE SEQUENCE [LARGE SCALE GENOMIC DNA]</scope>
    <source>
        <strain evidence="2 4">NCTC12388</strain>
    </source>
</reference>
<keyword evidence="3" id="KW-1185">Reference proteome</keyword>
<dbReference type="RefSeq" id="WP_058499487.1">
    <property type="nucleotide sequence ID" value="NZ_CAAAHW010000004.1"/>
</dbReference>
<dbReference type="Proteomes" id="UP000254476">
    <property type="component" value="Unassembled WGS sequence"/>
</dbReference>
<dbReference type="OrthoDB" id="5651634at2"/>
<name>A0A378JCW7_9GAMM</name>